<keyword evidence="3" id="KW-1185">Reference proteome</keyword>
<feature type="compositionally biased region" description="Pro residues" evidence="1">
    <location>
        <begin position="75"/>
        <end position="87"/>
    </location>
</feature>
<name>A0AAE1BNB1_PETCI</name>
<feature type="compositionally biased region" description="Polar residues" evidence="1">
    <location>
        <begin position="1"/>
        <end position="13"/>
    </location>
</feature>
<sequence>SRGSIATTSTLSHPPNHRPPASFQLSSTSDTHPSTPSNPPLPLTPTNRPPTLIPSSSSPYIHPYHLYPLTYLQPTFPPLPHSPPHSPPQSSAPYPPSSTPNTHPPTHPPSSPAISVAHRHFARIINKINIITSPFRARGDGAGGLLSWEWWRRGRGGIGRL</sequence>
<feature type="compositionally biased region" description="Pro residues" evidence="1">
    <location>
        <begin position="36"/>
        <end position="52"/>
    </location>
</feature>
<dbReference type="EMBL" id="JAWQEG010007622">
    <property type="protein sequence ID" value="KAK3852010.1"/>
    <property type="molecule type" value="Genomic_DNA"/>
</dbReference>
<protein>
    <submittedName>
        <fullName evidence="2">Uncharacterized protein</fullName>
    </submittedName>
</protein>
<organism evidence="2 3">
    <name type="scientific">Petrolisthes cinctipes</name>
    <name type="common">Flat porcelain crab</name>
    <dbReference type="NCBI Taxonomy" id="88211"/>
    <lineage>
        <taxon>Eukaryota</taxon>
        <taxon>Metazoa</taxon>
        <taxon>Ecdysozoa</taxon>
        <taxon>Arthropoda</taxon>
        <taxon>Crustacea</taxon>
        <taxon>Multicrustacea</taxon>
        <taxon>Malacostraca</taxon>
        <taxon>Eumalacostraca</taxon>
        <taxon>Eucarida</taxon>
        <taxon>Decapoda</taxon>
        <taxon>Pleocyemata</taxon>
        <taxon>Anomura</taxon>
        <taxon>Galatheoidea</taxon>
        <taxon>Porcellanidae</taxon>
        <taxon>Petrolisthes</taxon>
    </lineage>
</organism>
<evidence type="ECO:0000256" key="1">
    <source>
        <dbReference type="SAM" id="MobiDB-lite"/>
    </source>
</evidence>
<reference evidence="2" key="1">
    <citation type="submission" date="2023-10" db="EMBL/GenBank/DDBJ databases">
        <title>Genome assemblies of two species of porcelain crab, Petrolisthes cinctipes and Petrolisthes manimaculis (Anomura: Porcellanidae).</title>
        <authorList>
            <person name="Angst P."/>
        </authorList>
    </citation>
    <scope>NUCLEOTIDE SEQUENCE</scope>
    <source>
        <strain evidence="2">PB745_01</strain>
        <tissue evidence="2">Gill</tissue>
    </source>
</reference>
<comment type="caution">
    <text evidence="2">The sequence shown here is derived from an EMBL/GenBank/DDBJ whole genome shotgun (WGS) entry which is preliminary data.</text>
</comment>
<feature type="compositionally biased region" description="Low complexity" evidence="1">
    <location>
        <begin position="26"/>
        <end position="35"/>
    </location>
</feature>
<gene>
    <name evidence="2" type="ORF">Pcinc_041386</name>
</gene>
<feature type="non-terminal residue" evidence="2">
    <location>
        <position position="1"/>
    </location>
</feature>
<feature type="region of interest" description="Disordered" evidence="1">
    <location>
        <begin position="1"/>
        <end position="56"/>
    </location>
</feature>
<dbReference type="Proteomes" id="UP001286313">
    <property type="component" value="Unassembled WGS sequence"/>
</dbReference>
<accession>A0AAE1BNB1</accession>
<dbReference type="PRINTS" id="PR01217">
    <property type="entry name" value="PRICHEXTENSN"/>
</dbReference>
<evidence type="ECO:0000313" key="3">
    <source>
        <dbReference type="Proteomes" id="UP001286313"/>
    </source>
</evidence>
<proteinExistence type="predicted"/>
<feature type="region of interest" description="Disordered" evidence="1">
    <location>
        <begin position="75"/>
        <end position="113"/>
    </location>
</feature>
<dbReference type="AlphaFoldDB" id="A0AAE1BNB1"/>
<evidence type="ECO:0000313" key="2">
    <source>
        <dbReference type="EMBL" id="KAK3852010.1"/>
    </source>
</evidence>
<feature type="compositionally biased region" description="Pro residues" evidence="1">
    <location>
        <begin position="93"/>
        <end position="111"/>
    </location>
</feature>